<dbReference type="EMBL" id="JBDJPC010000001">
    <property type="protein sequence ID" value="KAL1518044.1"/>
    <property type="molecule type" value="Genomic_DNA"/>
</dbReference>
<feature type="transmembrane region" description="Helical" evidence="10">
    <location>
        <begin position="695"/>
        <end position="720"/>
    </location>
</feature>
<dbReference type="PANTHER" id="PTHR47049:SF2">
    <property type="entry name" value="PIEZO-TYPE MECHANOSENSITIVE ION CHANNEL HOMOLOG"/>
    <property type="match status" value="1"/>
</dbReference>
<evidence type="ECO:0000256" key="4">
    <source>
        <dbReference type="ARBA" id="ARBA00022475"/>
    </source>
</evidence>
<dbReference type="InterPro" id="IPR027272">
    <property type="entry name" value="Piezo"/>
</dbReference>
<feature type="transmembrane region" description="Helical" evidence="10">
    <location>
        <begin position="58"/>
        <end position="83"/>
    </location>
</feature>
<evidence type="ECO:0000259" key="12">
    <source>
        <dbReference type="Pfam" id="PF15917"/>
    </source>
</evidence>
<feature type="transmembrane region" description="Helical" evidence="10">
    <location>
        <begin position="1880"/>
        <end position="1903"/>
    </location>
</feature>
<feature type="transmembrane region" description="Helical" evidence="10">
    <location>
        <begin position="732"/>
        <end position="751"/>
    </location>
</feature>
<feature type="domain" description="Piezo transmembrane helical unit" evidence="13">
    <location>
        <begin position="1463"/>
        <end position="1583"/>
    </location>
</feature>
<dbReference type="Pfam" id="PF24871">
    <property type="entry name" value="Piezo_TM1-24"/>
    <property type="match status" value="2"/>
</dbReference>
<evidence type="ECO:0000256" key="8">
    <source>
        <dbReference type="ARBA" id="ARBA00023136"/>
    </source>
</evidence>
<comment type="subcellular location">
    <subcellularLocation>
        <location evidence="1">Cell membrane</location>
        <topology evidence="1">Multi-pass membrane protein</topology>
    </subcellularLocation>
</comment>
<keyword evidence="17" id="KW-1185">Reference proteome</keyword>
<feature type="transmembrane region" description="Helical" evidence="10">
    <location>
        <begin position="117"/>
        <end position="138"/>
    </location>
</feature>
<dbReference type="GO" id="GO:0005886">
    <property type="term" value="C:plasma membrane"/>
    <property type="evidence" value="ECO:0007669"/>
    <property type="project" value="UniProtKB-SubCell"/>
</dbReference>
<sequence>MENYWWCAILFRIILPLIIAIAIFIRPTVTSYIYLVVGCYLPLFSVPTHKSMLSTTGFYMKILIISCILNSSFVLSFYLVLYFPTEREYNLDHCTMIESILRTVGVVQLDDLTFTQALPWCLPEPLMLVTSIIFFFTFKRICKDTLVTRAAQEMQDGTLTKEINRKKVLSLMLNFGKYFVVFLCCLTGVLLPTVFGAVYYFVFLAVMTYWACNKKLGKAFARILVFLVPIIFLNMTLLFWYQFQQFQDNTSINSKNIWNRLFGLKSLKTYKDCKDPRLFKYHSQNVATYMLPFCLYFLFMLTVLVGREILQAEDGFNELLLALCKTKPKVNEWRRAFLKLTQKVENDTATGSVMADKIKIVIEQTLEFIINISSFSANFIMMIWAILYVSWRTLILMIWANLIWLLPFRKKMILNSSPVIVAWVWFLLITDYLYSMDLTDRELPSVFGFLDFKSGIDASSQIKWLHLFTKSLFGVVIFTSMREFWQGRALKQQQQNLDTMTSKKKTDERPVFFVWIQTKCVEFLALWWIWIVILTMIWMDFWTTSNLFRIAFVGLAILFVTTFQLCPFNAWKKFLRFYWWIVIVYAMLNFFAVYLYQIHQVRVILHTYISEELFHGYGFRKWTDPKKIAAALANPLFFQIAVVVQQNYFQKEFDRLTSPSPPEELERVRWRRLKILFRNTKNITFQILEVHIQNVILLVGWYMCLVDICAIFVPFVLLFTASCVFGRIFTTVIIYLISVVVQVLIILRLVYMNLYTEHHKWDYVGHYMHNDKPYNKTLNTADWLGFHKSKLGMEWADFDQVAWCFLYVFMVTVARVVNIRMKNYRISRNLSTKKNPVLFSEITYENCHENTGTMLKFLANFGFHKFGIELSAIFASIVMALRMDALAILLSLWLLITFAMNRTWLRIVWLPTLITAAIGVPTQYLATLGWWPTQWNYSLTKFWSSNDFLLRVQQFCHLLNMANPPIKEKITLDFWLLLLLSRQWRVFRREKKSRNQFSAPGSNDDVSKLIDDDKVENPVPDFITYTKSHLDIFKRILFIGSFYSALSFTFLAGTIKPTLYSFGYIMGAFVFAWEGTDLFLRPPRNILRKWNLLIAYTVLVMTARTISQIFGCILIYEKSFSTNCALYQMFTIGCIDKFRSLEVPGLTKDPFCITDNSDLGIGYDCLCFCFLMLQQRIFKSFHFFHIVNEAKAQSILASRGAKLIEEQRRNVRERLDATDKLIRENMKKKMEKIRDVHQKVQGEVYERRKKNHKHVLKSSDYYLFDDAILANDVALLPEKNEEDGKDSDPYEPQPLSEYFGLWHSSNIATVLAERDFRRKKKKQIKEKTKEEWWRYIFRDSSSKTSKDPDFSPEDLSKFQKCLNVMIFLWGALESLIVSTTLQINRITRPFRHILSEMNRERRVLKEKTKYSQGIRLGTNKVWRATESYGTLLDGIHETKETDVEAIQYSIYEKLLNAVCYLIMAHLEWLCHFTIILNQMIRANFISLPLVMLTFCWGALTIPKPTKTYWVTIIAYILIMLFIKNFAFMNVVPWNGREHLHENNLFFPPKIIGLISENNVTYNFFILVVFLFHRVVLQMLGLWKVYNYRTAKIIPDGDYLFRDGQLVSLPIQNQGKNPQILEVRTVDVSISDYFPKSILKGIGKYGENFRLFTQQLISPSSTQIPVDVYTPMFLCDFINMCLIMFFYGSFSADTENEGLIQFIQNNRVPLSFIIVVIVYFLLIITDRIIYIRKFRFGKLLFHFFQVVSCHLYFFILYPFITEKKFTKQPVVQTFYVFKCIYFLLSAYQIRNGYPLLISFHHLWHGTGLFNRYGYKFYLQIPYFFEMRTLLDWICSDSSLGITDWLKMEEIMQNVFDQRCEEEFEKKWKEPAGKPKGRTKKYFFGGVLYLLLILTVIFPFLLFSLGNTVGVRTHPAKIKLEVYMGSAEPIFQSYASQKNLRMFTKADYMNLTNTFNNIQASEDIFGRFTPEDIVIVRWSPHSLTKWKISPGMYDDLIKDLESENQFTFRLEIGYTHIGHGGQISQKNFGQTANLPPLPNEHRQNMIDMIKKKSKNTNEETWLPLVFPKFLLITKEAKPVPLAIMGEEGDMTIYNPYKELNEMTLDDDDIDVPSDPRILRNLLAKLEFDEEGGMWWHIREECLNEDDNYFYYLKDLAHNSCDNLVIYTFNEKVFSNTMNFITQSGIIGLYLLYFMMVIQIIRSCRIQVDEIWIEDLPYVKDLMRKCLEVYVARDLENYELEEELYAQLLFVMRSKEIMIKLTRFKDSPYNPPILMQKDKRA</sequence>
<feature type="transmembrane region" description="Helical" evidence="10">
    <location>
        <begin position="286"/>
        <end position="306"/>
    </location>
</feature>
<feature type="transmembrane region" description="Helical" evidence="10">
    <location>
        <begin position="550"/>
        <end position="571"/>
    </location>
</feature>
<evidence type="ECO:0000256" key="6">
    <source>
        <dbReference type="ARBA" id="ARBA00022989"/>
    </source>
</evidence>
<feature type="transmembrane region" description="Helical" evidence="10">
    <location>
        <begin position="2177"/>
        <end position="2198"/>
    </location>
</feature>
<reference evidence="16 17" key="1">
    <citation type="submission" date="2024-05" db="EMBL/GenBank/DDBJ databases">
        <title>Genetic variation in Jamaican populations of the coffee berry borer (Hypothenemus hampei).</title>
        <authorList>
            <person name="Errbii M."/>
            <person name="Myrie A."/>
        </authorList>
    </citation>
    <scope>NUCLEOTIDE SEQUENCE [LARGE SCALE GENOMIC DNA]</scope>
    <source>
        <strain evidence="16">JA-Hopewell-2020-01-JO</strain>
        <tissue evidence="16">Whole body</tissue>
    </source>
</reference>
<evidence type="ECO:0000259" key="11">
    <source>
        <dbReference type="Pfam" id="PF12166"/>
    </source>
</evidence>
<feature type="transmembrane region" description="Helical" evidence="10">
    <location>
        <begin position="464"/>
        <end position="481"/>
    </location>
</feature>
<evidence type="ECO:0000259" key="13">
    <source>
        <dbReference type="Pfam" id="PF23188"/>
    </source>
</evidence>
<feature type="transmembrane region" description="Helical" evidence="10">
    <location>
        <begin position="1036"/>
        <end position="1055"/>
    </location>
</feature>
<feature type="transmembrane region" description="Helical" evidence="10">
    <location>
        <begin position="872"/>
        <end position="896"/>
    </location>
</feature>
<dbReference type="InterPro" id="IPR056768">
    <property type="entry name" value="THU_Piezo"/>
</dbReference>
<keyword evidence="8 10" id="KW-0472">Membrane</keyword>
<feature type="transmembrane region" description="Helical" evidence="10">
    <location>
        <begin position="1563"/>
        <end position="1582"/>
    </location>
</feature>
<feature type="transmembrane region" description="Helical" evidence="10">
    <location>
        <begin position="219"/>
        <end position="241"/>
    </location>
</feature>
<gene>
    <name evidence="16" type="ORF">ABEB36_001730</name>
</gene>
<keyword evidence="6 10" id="KW-1133">Transmembrane helix</keyword>
<accession>A0ABD1FFI2</accession>
<evidence type="ECO:0000259" key="14">
    <source>
        <dbReference type="Pfam" id="PF24871"/>
    </source>
</evidence>
<feature type="transmembrane region" description="Helical" evidence="10">
    <location>
        <begin position="31"/>
        <end position="46"/>
    </location>
</feature>
<dbReference type="Proteomes" id="UP001566132">
    <property type="component" value="Unassembled WGS sequence"/>
</dbReference>
<feature type="domain" description="Piezo TM1-24" evidence="14">
    <location>
        <begin position="352"/>
        <end position="653"/>
    </location>
</feature>
<dbReference type="Pfam" id="PF12166">
    <property type="entry name" value="Piezo_cap"/>
    <property type="match status" value="1"/>
</dbReference>
<dbReference type="InterPro" id="IPR031805">
    <property type="entry name" value="Piezo_TM25-28"/>
</dbReference>
<protein>
    <recommendedName>
        <fullName evidence="18">Piezo-type mechanosensitive ion channel component</fullName>
    </recommendedName>
</protein>
<dbReference type="InterPro" id="IPR056769">
    <property type="entry name" value="Piezo_TM1-24"/>
</dbReference>
<feature type="domain" description="Piezo TM25-28" evidence="12">
    <location>
        <begin position="1014"/>
        <end position="1250"/>
    </location>
</feature>
<dbReference type="InterPro" id="IPR031334">
    <property type="entry name" value="Piezo_cap_dom"/>
</dbReference>
<dbReference type="InterPro" id="IPR056770">
    <property type="entry name" value="Piezo_THU9_anchor"/>
</dbReference>
<dbReference type="PANTHER" id="PTHR47049">
    <property type="entry name" value="PIEZO-TYPE MECHANOSENSITIVE ION CHANNEL HOMOLOG"/>
    <property type="match status" value="1"/>
</dbReference>
<proteinExistence type="inferred from homology"/>
<dbReference type="Pfam" id="PF15917">
    <property type="entry name" value="Piezo_TM25-28"/>
    <property type="match status" value="1"/>
</dbReference>
<evidence type="ECO:0000256" key="1">
    <source>
        <dbReference type="ARBA" id="ARBA00004651"/>
    </source>
</evidence>
<feature type="transmembrane region" description="Helical" evidence="10">
    <location>
        <begin position="908"/>
        <end position="931"/>
    </location>
</feature>
<keyword evidence="9" id="KW-0407">Ion channel</keyword>
<name>A0ABD1FFI2_HYPHA</name>
<feature type="transmembrane region" description="Helical" evidence="10">
    <location>
        <begin position="1508"/>
        <end position="1527"/>
    </location>
</feature>
<keyword evidence="4" id="KW-1003">Cell membrane</keyword>
<evidence type="ECO:0000256" key="5">
    <source>
        <dbReference type="ARBA" id="ARBA00022692"/>
    </source>
</evidence>
<evidence type="ECO:0000313" key="16">
    <source>
        <dbReference type="EMBL" id="KAL1518044.1"/>
    </source>
</evidence>
<evidence type="ECO:0000259" key="15">
    <source>
        <dbReference type="Pfam" id="PF24874"/>
    </source>
</evidence>
<feature type="transmembrane region" description="Helical" evidence="10">
    <location>
        <begin position="577"/>
        <end position="596"/>
    </location>
</feature>
<comment type="similarity">
    <text evidence="2">Belongs to the PIEZO (TC 1.A.75) family.</text>
</comment>
<evidence type="ECO:0000256" key="3">
    <source>
        <dbReference type="ARBA" id="ARBA00022448"/>
    </source>
</evidence>
<evidence type="ECO:0000313" key="17">
    <source>
        <dbReference type="Proteomes" id="UP001566132"/>
    </source>
</evidence>
<dbReference type="Pfam" id="PF24874">
    <property type="entry name" value="Piezo_THU9_anchor"/>
    <property type="match status" value="1"/>
</dbReference>
<dbReference type="Pfam" id="PF23188">
    <property type="entry name" value="THU_Piezo1"/>
    <property type="match status" value="1"/>
</dbReference>
<feature type="transmembrane region" description="Helical" evidence="10">
    <location>
        <begin position="1709"/>
        <end position="1729"/>
    </location>
</feature>
<keyword evidence="3" id="KW-0813">Transport</keyword>
<evidence type="ECO:0000256" key="9">
    <source>
        <dbReference type="ARBA" id="ARBA00023303"/>
    </source>
</evidence>
<evidence type="ECO:0000256" key="7">
    <source>
        <dbReference type="ARBA" id="ARBA00023065"/>
    </source>
</evidence>
<feature type="domain" description="Piezo THU9 and anchor" evidence="15">
    <location>
        <begin position="1665"/>
        <end position="1902"/>
    </location>
</feature>
<feature type="transmembrane region" description="Helical" evidence="10">
    <location>
        <begin position="800"/>
        <end position="818"/>
    </location>
</feature>
<feature type="domain" description="Piezo TM1-24" evidence="14">
    <location>
        <begin position="26"/>
        <end position="305"/>
    </location>
</feature>
<evidence type="ECO:0008006" key="18">
    <source>
        <dbReference type="Google" id="ProtNLM"/>
    </source>
</evidence>
<dbReference type="GO" id="GO:0034220">
    <property type="term" value="P:monoatomic ion transmembrane transport"/>
    <property type="evidence" value="ECO:0007669"/>
    <property type="project" value="UniProtKB-KW"/>
</dbReference>
<feature type="transmembrane region" description="Helical" evidence="10">
    <location>
        <begin position="1092"/>
        <end position="1116"/>
    </location>
</feature>
<feature type="transmembrane region" description="Helical" evidence="10">
    <location>
        <begin position="512"/>
        <end position="538"/>
    </location>
</feature>
<feature type="transmembrane region" description="Helical" evidence="10">
    <location>
        <begin position="412"/>
        <end position="434"/>
    </location>
</feature>
<keyword evidence="5 10" id="KW-0812">Transmembrane</keyword>
<feature type="transmembrane region" description="Helical" evidence="10">
    <location>
        <begin position="5"/>
        <end position="25"/>
    </location>
</feature>
<evidence type="ECO:0000256" key="10">
    <source>
        <dbReference type="SAM" id="Phobius"/>
    </source>
</evidence>
<feature type="domain" description="Piezo non-specific cation channel cap" evidence="11">
    <location>
        <begin position="1939"/>
        <end position="2260"/>
    </location>
</feature>
<comment type="caution">
    <text evidence="16">The sequence shown here is derived from an EMBL/GenBank/DDBJ whole genome shotgun (WGS) entry which is preliminary data.</text>
</comment>
<feature type="transmembrane region" description="Helical" evidence="10">
    <location>
        <begin position="1738"/>
        <end position="1759"/>
    </location>
</feature>
<feature type="transmembrane region" description="Helical" evidence="10">
    <location>
        <begin position="1482"/>
        <end position="1501"/>
    </location>
</feature>
<feature type="transmembrane region" description="Helical" evidence="10">
    <location>
        <begin position="379"/>
        <end position="406"/>
    </location>
</feature>
<keyword evidence="7" id="KW-0406">Ion transport</keyword>
<organism evidence="16 17">
    <name type="scientific">Hypothenemus hampei</name>
    <name type="common">Coffee berry borer</name>
    <dbReference type="NCBI Taxonomy" id="57062"/>
    <lineage>
        <taxon>Eukaryota</taxon>
        <taxon>Metazoa</taxon>
        <taxon>Ecdysozoa</taxon>
        <taxon>Arthropoda</taxon>
        <taxon>Hexapoda</taxon>
        <taxon>Insecta</taxon>
        <taxon>Pterygota</taxon>
        <taxon>Neoptera</taxon>
        <taxon>Endopterygota</taxon>
        <taxon>Coleoptera</taxon>
        <taxon>Polyphaga</taxon>
        <taxon>Cucujiformia</taxon>
        <taxon>Curculionidae</taxon>
        <taxon>Scolytinae</taxon>
        <taxon>Hypothenemus</taxon>
    </lineage>
</organism>
<evidence type="ECO:0000256" key="2">
    <source>
        <dbReference type="ARBA" id="ARBA00007821"/>
    </source>
</evidence>
<feature type="transmembrane region" description="Helical" evidence="10">
    <location>
        <begin position="1667"/>
        <end position="1689"/>
    </location>
</feature>